<name>A0ABQ9G5X5_9NEOP</name>
<dbReference type="Proteomes" id="UP001159363">
    <property type="component" value="Chromosome 14"/>
</dbReference>
<protein>
    <submittedName>
        <fullName evidence="2">Uncharacterized protein</fullName>
    </submittedName>
</protein>
<evidence type="ECO:0000313" key="3">
    <source>
        <dbReference type="Proteomes" id="UP001159363"/>
    </source>
</evidence>
<evidence type="ECO:0000313" key="2">
    <source>
        <dbReference type="EMBL" id="KAJ8867467.1"/>
    </source>
</evidence>
<keyword evidence="3" id="KW-1185">Reference proteome</keyword>
<evidence type="ECO:0000256" key="1">
    <source>
        <dbReference type="SAM" id="SignalP"/>
    </source>
</evidence>
<accession>A0ABQ9G5X5</accession>
<sequence length="212" mass="23622">MTLLCLLLGRILLFCRPEFLVDSARFLVTMMIYLTIIRPYPDKTSCVFYTNEHRHPPPPPTLQAAVLSWSPVAKYLVMHLDTILTWHHHIALALCHKMTMCACSPGPDIHRSGLGLCSFMLLASSMSIQLCFLGRLGRPHRTAVVTLYKLAGVESLAALICQVTSRFYHRAAAHLNPLITEIGDYDVVSPGSHRQIRPNVGAFIQRTSGCTP</sequence>
<feature type="signal peptide" evidence="1">
    <location>
        <begin position="1"/>
        <end position="17"/>
    </location>
</feature>
<proteinExistence type="predicted"/>
<dbReference type="EMBL" id="JARBHB010000015">
    <property type="protein sequence ID" value="KAJ8867467.1"/>
    <property type="molecule type" value="Genomic_DNA"/>
</dbReference>
<gene>
    <name evidence="2" type="ORF">PR048_031269</name>
</gene>
<comment type="caution">
    <text evidence="2">The sequence shown here is derived from an EMBL/GenBank/DDBJ whole genome shotgun (WGS) entry which is preliminary data.</text>
</comment>
<reference evidence="2 3" key="1">
    <citation type="submission" date="2023-02" db="EMBL/GenBank/DDBJ databases">
        <title>LHISI_Scaffold_Assembly.</title>
        <authorList>
            <person name="Stuart O.P."/>
            <person name="Cleave R."/>
            <person name="Magrath M.J.L."/>
            <person name="Mikheyev A.S."/>
        </authorList>
    </citation>
    <scope>NUCLEOTIDE SEQUENCE [LARGE SCALE GENOMIC DNA]</scope>
    <source>
        <strain evidence="2">Daus_M_001</strain>
        <tissue evidence="2">Leg muscle</tissue>
    </source>
</reference>
<keyword evidence="1" id="KW-0732">Signal</keyword>
<feature type="chain" id="PRO_5045323982" evidence="1">
    <location>
        <begin position="18"/>
        <end position="212"/>
    </location>
</feature>
<organism evidence="2 3">
    <name type="scientific">Dryococelus australis</name>
    <dbReference type="NCBI Taxonomy" id="614101"/>
    <lineage>
        <taxon>Eukaryota</taxon>
        <taxon>Metazoa</taxon>
        <taxon>Ecdysozoa</taxon>
        <taxon>Arthropoda</taxon>
        <taxon>Hexapoda</taxon>
        <taxon>Insecta</taxon>
        <taxon>Pterygota</taxon>
        <taxon>Neoptera</taxon>
        <taxon>Polyneoptera</taxon>
        <taxon>Phasmatodea</taxon>
        <taxon>Verophasmatodea</taxon>
        <taxon>Anareolatae</taxon>
        <taxon>Phasmatidae</taxon>
        <taxon>Eurycanthinae</taxon>
        <taxon>Dryococelus</taxon>
    </lineage>
</organism>